<evidence type="ECO:0000259" key="2">
    <source>
        <dbReference type="Pfam" id="PF01738"/>
    </source>
</evidence>
<proteinExistence type="predicted"/>
<feature type="domain" description="Dienelactone hydrolase" evidence="2">
    <location>
        <begin position="168"/>
        <end position="310"/>
    </location>
</feature>
<feature type="region of interest" description="Disordered" evidence="1">
    <location>
        <begin position="26"/>
        <end position="50"/>
    </location>
</feature>
<dbReference type="Proteomes" id="UP000239735">
    <property type="component" value="Unassembled WGS sequence"/>
</dbReference>
<feature type="compositionally biased region" description="Polar residues" evidence="1">
    <location>
        <begin position="39"/>
        <end position="50"/>
    </location>
</feature>
<dbReference type="InterPro" id="IPR002925">
    <property type="entry name" value="Dienelactn_hydro"/>
</dbReference>
<dbReference type="AlphaFoldDB" id="A0A2N9L2U6"/>
<evidence type="ECO:0000313" key="3">
    <source>
        <dbReference type="EMBL" id="SPE17657.1"/>
    </source>
</evidence>
<reference evidence="4" key="1">
    <citation type="submission" date="2018-02" db="EMBL/GenBank/DDBJ databases">
        <authorList>
            <person name="Hausmann B."/>
        </authorList>
    </citation>
    <scope>NUCLEOTIDE SEQUENCE [LARGE SCALE GENOMIC DNA]</scope>
    <source>
        <strain evidence="4">Peat soil MAG SbA5</strain>
    </source>
</reference>
<evidence type="ECO:0000256" key="1">
    <source>
        <dbReference type="SAM" id="MobiDB-lite"/>
    </source>
</evidence>
<accession>A0A2N9L2U6</accession>
<dbReference type="PANTHER" id="PTHR22946:SF8">
    <property type="entry name" value="ACETYL XYLAN ESTERASE DOMAIN-CONTAINING PROTEIN"/>
    <property type="match status" value="1"/>
</dbReference>
<dbReference type="Gene3D" id="3.40.50.1820">
    <property type="entry name" value="alpha/beta hydrolase"/>
    <property type="match status" value="2"/>
</dbReference>
<dbReference type="EMBL" id="OKRB01000013">
    <property type="protein sequence ID" value="SPE17657.1"/>
    <property type="molecule type" value="Genomic_DNA"/>
</dbReference>
<dbReference type="PANTHER" id="PTHR22946">
    <property type="entry name" value="DIENELACTONE HYDROLASE DOMAIN-CONTAINING PROTEIN-RELATED"/>
    <property type="match status" value="1"/>
</dbReference>
<dbReference type="SUPFAM" id="SSF53474">
    <property type="entry name" value="alpha/beta-Hydrolases"/>
    <property type="match status" value="2"/>
</dbReference>
<dbReference type="InterPro" id="IPR029058">
    <property type="entry name" value="AB_hydrolase_fold"/>
</dbReference>
<name>A0A2N9L2U6_9BACT</name>
<organism evidence="3 4">
    <name type="scientific">Candidatus Sulfuritelmatomonas gaucii</name>
    <dbReference type="NCBI Taxonomy" id="2043161"/>
    <lineage>
        <taxon>Bacteria</taxon>
        <taxon>Pseudomonadati</taxon>
        <taxon>Acidobacteriota</taxon>
        <taxon>Terriglobia</taxon>
        <taxon>Terriglobales</taxon>
        <taxon>Acidobacteriaceae</taxon>
        <taxon>Candidatus Sulfuritelmatomonas</taxon>
    </lineage>
</organism>
<gene>
    <name evidence="3" type="ORF">SBA5_110017</name>
</gene>
<dbReference type="GO" id="GO:0016787">
    <property type="term" value="F:hydrolase activity"/>
    <property type="evidence" value="ECO:0007669"/>
    <property type="project" value="InterPro"/>
</dbReference>
<protein>
    <recommendedName>
        <fullName evidence="2">Dienelactone hydrolase domain-containing protein</fullName>
    </recommendedName>
</protein>
<dbReference type="InterPro" id="IPR050261">
    <property type="entry name" value="FrsA_esterase"/>
</dbReference>
<sequence length="802" mass="88736">MRRREFLKQSAGAAIAVGIRHSLHGAPIPSESIPRPIQETGTSASVNPIPTLPGTSPLTAQGDLAMQMVDGIYQHLLAQTAQLAANRPRLWSRDFSSAASYEQSVAANRERFRRIIGAVDQRVAAQAPEVAFASQNEIATTSRYTIYAIQWRVFAPVTADSNGMMARGLLLQPKDPPLARVVAIPDADCTPEMLVGIEPGAPSQAQFARRLAECGVQVIVPLIINRNDRFSGIPGVGMTNMPHREWIYRMAFEAGRHIIGFEVQEILAAVDWFERENADRRLPIGVMGYGEGGLLALYSAAIDTRIAAAMVSGYFQPREGVWEEPIYRDVWELVKEFGDAELAGLIAPRALIVEASQGAQITGPPPATDGHKPFACPNGTLKTPSLENVKVEIDRARPIFKSLRVENALQLVASADGSGLPGSEQTLRAFLQALGAGDVLPPSAIAPAKADPGYDSSSNVQAQFNELVDFTQALIRKSPDVREEFWSKADASSIESWKKSTQFYREFIWSEVIGRLPSSTEPPNARTRMTIDALGFRGYEVVLDVWPGVFAYGILLLPKDLKPGERRPVVVCQHGLEGRPTDVADPKVDSHFYHHFGASLADEGFVVYAPQNPYIGEDRFRIIQRMGHPIKLSLFSYILGQHELSLTWLSAQPFVDPERIGFYGLSYGGKTAVRVPPLLDGYALSICAGDFNEWVWKTTTVLAPQSYLLTKEYDMYEFNFANTVNYSDLANLMAPRPFMVERGHDDPVSVDEEVAFEYAKVREFYDKMNIGDRTEIEFFNGPHEIHGKGTFAFLKKHLRWPA</sequence>
<dbReference type="Pfam" id="PF01738">
    <property type="entry name" value="DLH"/>
    <property type="match status" value="1"/>
</dbReference>
<evidence type="ECO:0000313" key="4">
    <source>
        <dbReference type="Proteomes" id="UP000239735"/>
    </source>
</evidence>